<feature type="chain" id="PRO_5001689863" description="Mannosyl-glycoprotein endo-beta-N-acetylglucosamidase-like domain-containing protein" evidence="1">
    <location>
        <begin position="29"/>
        <end position="217"/>
    </location>
</feature>
<comment type="caution">
    <text evidence="3">The sequence shown here is derived from an EMBL/GenBank/DDBJ whole genome shotgun (WGS) entry which is preliminary data.</text>
</comment>
<dbReference type="EMBL" id="JMKI01000047">
    <property type="protein sequence ID" value="KEJ91404.1"/>
    <property type="molecule type" value="Genomic_DNA"/>
</dbReference>
<reference evidence="3 4" key="1">
    <citation type="submission" date="2014-04" db="EMBL/GenBank/DDBJ databases">
        <title>Draft Genome Sequence of Synergistes jonesii.</title>
        <authorList>
            <person name="Coil D.A."/>
            <person name="Eisen J.A."/>
            <person name="Holland-Moritz H.E."/>
        </authorList>
    </citation>
    <scope>NUCLEOTIDE SEQUENCE [LARGE SCALE GENOMIC DNA]</scope>
    <source>
        <strain evidence="3 4">78-1</strain>
    </source>
</reference>
<accession>A0A073INR5</accession>
<keyword evidence="4" id="KW-1185">Reference proteome</keyword>
<evidence type="ECO:0000256" key="1">
    <source>
        <dbReference type="SAM" id="SignalP"/>
    </source>
</evidence>
<evidence type="ECO:0000313" key="4">
    <source>
        <dbReference type="Proteomes" id="UP000027665"/>
    </source>
</evidence>
<evidence type="ECO:0000259" key="2">
    <source>
        <dbReference type="Pfam" id="PF01832"/>
    </source>
</evidence>
<dbReference type="Proteomes" id="UP000027665">
    <property type="component" value="Unassembled WGS sequence"/>
</dbReference>
<feature type="signal peptide" evidence="1">
    <location>
        <begin position="1"/>
        <end position="28"/>
    </location>
</feature>
<dbReference type="GeneID" id="90984310"/>
<dbReference type="InterPro" id="IPR002901">
    <property type="entry name" value="MGlyc_endo_b_GlcNAc-like_dom"/>
</dbReference>
<organism evidence="3 4">
    <name type="scientific">Synergistes jonesii</name>
    <dbReference type="NCBI Taxonomy" id="2754"/>
    <lineage>
        <taxon>Bacteria</taxon>
        <taxon>Thermotogati</taxon>
        <taxon>Synergistota</taxon>
        <taxon>Synergistia</taxon>
        <taxon>Synergistales</taxon>
        <taxon>Synergistaceae</taxon>
        <taxon>Synergistes</taxon>
    </lineage>
</organism>
<keyword evidence="1" id="KW-0732">Signal</keyword>
<dbReference type="GO" id="GO:0004040">
    <property type="term" value="F:amidase activity"/>
    <property type="evidence" value="ECO:0007669"/>
    <property type="project" value="InterPro"/>
</dbReference>
<protein>
    <recommendedName>
        <fullName evidence="2">Mannosyl-glycoprotein endo-beta-N-acetylglucosamidase-like domain-containing protein</fullName>
    </recommendedName>
</protein>
<dbReference type="Pfam" id="PF01832">
    <property type="entry name" value="Glucosaminidase"/>
    <property type="match status" value="1"/>
</dbReference>
<proteinExistence type="predicted"/>
<dbReference type="STRING" id="2754.EH55_09315"/>
<dbReference type="AlphaFoldDB" id="A0A073INR5"/>
<sequence length="217" mass="24755">MPEAYKFLRLCALLGCALFLAAAMPAFEASAFTTMDFYRAAQRYKAVNAFGAAVHCAHETGDWRSRLWRDGRNGAGIKANRAWVALGMPCIEVYSGEEIGGKSVAVRSSFRKYKTIDKFLRDYSRKVRDDYPLSARCYKNIWGYICGLYLGKNGRWATDGKYFQKLTKKAVQLAPEIYGPLWRKRLHSQLENARGFKILQKWQEDVILSALRGEEVL</sequence>
<feature type="domain" description="Mannosyl-glycoprotein endo-beta-N-acetylglucosamidase-like" evidence="2">
    <location>
        <begin position="38"/>
        <end position="168"/>
    </location>
</feature>
<dbReference type="RefSeq" id="WP_037977747.1">
    <property type="nucleotide sequence ID" value="NZ_JMKI01000047.1"/>
</dbReference>
<dbReference type="Gene3D" id="1.10.530.10">
    <property type="match status" value="1"/>
</dbReference>
<name>A0A073INR5_9BACT</name>
<evidence type="ECO:0000313" key="3">
    <source>
        <dbReference type="EMBL" id="KEJ91404.1"/>
    </source>
</evidence>
<gene>
    <name evidence="3" type="ORF">EH55_09315</name>
</gene>
<dbReference type="eggNOG" id="ENOG5034C1U">
    <property type="taxonomic scope" value="Bacteria"/>
</dbReference>
<dbReference type="OrthoDB" id="5309at2"/>